<comment type="caution">
    <text evidence="3">The sequence shown here is derived from an EMBL/GenBank/DDBJ whole genome shotgun (WGS) entry which is preliminary data.</text>
</comment>
<gene>
    <name evidence="3" type="ORF">P3T76_009338</name>
</gene>
<feature type="compositionally biased region" description="Low complexity" evidence="2">
    <location>
        <begin position="15"/>
        <end position="29"/>
    </location>
</feature>
<dbReference type="Proteomes" id="UP001259832">
    <property type="component" value="Unassembled WGS sequence"/>
</dbReference>
<keyword evidence="1" id="KW-0175">Coiled coil</keyword>
<evidence type="ECO:0000313" key="4">
    <source>
        <dbReference type="Proteomes" id="UP001259832"/>
    </source>
</evidence>
<proteinExistence type="predicted"/>
<keyword evidence="4" id="KW-1185">Reference proteome</keyword>
<feature type="region of interest" description="Disordered" evidence="2">
    <location>
        <begin position="1"/>
        <end position="44"/>
    </location>
</feature>
<evidence type="ECO:0000256" key="1">
    <source>
        <dbReference type="SAM" id="Coils"/>
    </source>
</evidence>
<protein>
    <submittedName>
        <fullName evidence="3">Uncharacterized protein</fullName>
    </submittedName>
</protein>
<dbReference type="EMBL" id="JASMQC010000018">
    <property type="protein sequence ID" value="KAK1938188.1"/>
    <property type="molecule type" value="Genomic_DNA"/>
</dbReference>
<sequence length="99" mass="10959">MPTSPAPRSVKKVTASSAGPSAPSPVASPTRAGKKKTQSSHIDQQLLVLEHDDGKRHSKELTLCLNEYAKKIDELQEKNRRLEEEVRESHSCRCPINLS</sequence>
<dbReference type="AlphaFoldDB" id="A0AAD9GGW8"/>
<evidence type="ECO:0000313" key="3">
    <source>
        <dbReference type="EMBL" id="KAK1938188.1"/>
    </source>
</evidence>
<feature type="coiled-coil region" evidence="1">
    <location>
        <begin position="58"/>
        <end position="92"/>
    </location>
</feature>
<name>A0AAD9GGW8_9STRA</name>
<evidence type="ECO:0000256" key="2">
    <source>
        <dbReference type="SAM" id="MobiDB-lite"/>
    </source>
</evidence>
<organism evidence="3 4">
    <name type="scientific">Phytophthora citrophthora</name>
    <dbReference type="NCBI Taxonomy" id="4793"/>
    <lineage>
        <taxon>Eukaryota</taxon>
        <taxon>Sar</taxon>
        <taxon>Stramenopiles</taxon>
        <taxon>Oomycota</taxon>
        <taxon>Peronosporomycetes</taxon>
        <taxon>Peronosporales</taxon>
        <taxon>Peronosporaceae</taxon>
        <taxon>Phytophthora</taxon>
    </lineage>
</organism>
<accession>A0AAD9GGW8</accession>
<reference evidence="3" key="1">
    <citation type="submission" date="2023-08" db="EMBL/GenBank/DDBJ databases">
        <title>Reference Genome Resource for the Citrus Pathogen Phytophthora citrophthora.</title>
        <authorList>
            <person name="Moller H."/>
            <person name="Coetzee B."/>
            <person name="Rose L.J."/>
            <person name="Van Niekerk J.M."/>
        </authorList>
    </citation>
    <scope>NUCLEOTIDE SEQUENCE</scope>
    <source>
        <strain evidence="3">STE-U-9442</strain>
    </source>
</reference>